<dbReference type="Gene3D" id="3.60.21.10">
    <property type="match status" value="2"/>
</dbReference>
<gene>
    <name evidence="2" type="ORF">MAR_020422</name>
</gene>
<dbReference type="EMBL" id="CP111016">
    <property type="protein sequence ID" value="WAR05053.1"/>
    <property type="molecule type" value="Genomic_DNA"/>
</dbReference>
<feature type="compositionally biased region" description="Basic residues" evidence="1">
    <location>
        <begin position="382"/>
        <end position="392"/>
    </location>
</feature>
<reference evidence="2" key="1">
    <citation type="submission" date="2022-11" db="EMBL/GenBank/DDBJ databases">
        <title>Centuries of genome instability and evolution in soft-shell clam transmissible cancer (bioRxiv).</title>
        <authorList>
            <person name="Hart S.F.M."/>
            <person name="Yonemitsu M.A."/>
            <person name="Giersch R.M."/>
            <person name="Beal B.F."/>
            <person name="Arriagada G."/>
            <person name="Davis B.W."/>
            <person name="Ostrander E.A."/>
            <person name="Goff S.P."/>
            <person name="Metzger M.J."/>
        </authorList>
    </citation>
    <scope>NUCLEOTIDE SEQUENCE</scope>
    <source>
        <strain evidence="2">MELC-2E11</strain>
        <tissue evidence="2">Siphon/mantle</tissue>
    </source>
</reference>
<dbReference type="PANTHER" id="PTHR12905">
    <property type="entry name" value="METALLOPHOSPHOESTERASE"/>
    <property type="match status" value="1"/>
</dbReference>
<dbReference type="Proteomes" id="UP001164746">
    <property type="component" value="Chromosome 5"/>
</dbReference>
<dbReference type="InterPro" id="IPR051693">
    <property type="entry name" value="UPF0046_metallophosphoest"/>
</dbReference>
<evidence type="ECO:0000313" key="3">
    <source>
        <dbReference type="Proteomes" id="UP001164746"/>
    </source>
</evidence>
<proteinExistence type="predicted"/>
<sequence>MLPYFKEVLSSYTETLQLLWEVDEAGSNCTVVRADNCDFCMASSDPFFKINDFTVGNPSSKGISTKERQNRNLEETVLPSPNVIFAKPQIKFVCISDTHMRLYPKDVLNIPLGDVLLHAGDFSMKGNLPEIEYFNQLLGVEHPRDLLTNCIYLQEESLDRGQPLAEKWDKIPDNVDILMTHCPPYGYGETKKGGVHFINASMCTRGYRPINPAIVFELDNPLYQPDHSIVMTANNVGYSAVSVGFFKLSGSAAWVGFNMSGSVAWCCDESKSMKPTGDCVECCDESKSMKPTGDCVERCDESKSIKLTGDCVGPCDETVSLETSGDCVEWCDQCVSPETSGYCVERCEGELASDWKKSRYFVSPHGTGSQEEESKKEATLGRPRKRTRLGEG</sequence>
<dbReference type="InterPro" id="IPR029052">
    <property type="entry name" value="Metallo-depent_PP-like"/>
</dbReference>
<keyword evidence="3" id="KW-1185">Reference proteome</keyword>
<accession>A0ABY7E4X1</accession>
<dbReference type="SUPFAM" id="SSF56300">
    <property type="entry name" value="Metallo-dependent phosphatases"/>
    <property type="match status" value="1"/>
</dbReference>
<name>A0ABY7E4X1_MYAAR</name>
<evidence type="ECO:0000256" key="1">
    <source>
        <dbReference type="SAM" id="MobiDB-lite"/>
    </source>
</evidence>
<organism evidence="2 3">
    <name type="scientific">Mya arenaria</name>
    <name type="common">Soft-shell clam</name>
    <dbReference type="NCBI Taxonomy" id="6604"/>
    <lineage>
        <taxon>Eukaryota</taxon>
        <taxon>Metazoa</taxon>
        <taxon>Spiralia</taxon>
        <taxon>Lophotrochozoa</taxon>
        <taxon>Mollusca</taxon>
        <taxon>Bivalvia</taxon>
        <taxon>Autobranchia</taxon>
        <taxon>Heteroconchia</taxon>
        <taxon>Euheterodonta</taxon>
        <taxon>Imparidentia</taxon>
        <taxon>Neoheterodontei</taxon>
        <taxon>Myida</taxon>
        <taxon>Myoidea</taxon>
        <taxon>Myidae</taxon>
        <taxon>Mya</taxon>
    </lineage>
</organism>
<evidence type="ECO:0000313" key="2">
    <source>
        <dbReference type="EMBL" id="WAR05053.1"/>
    </source>
</evidence>
<dbReference type="PANTHER" id="PTHR12905:SF0">
    <property type="entry name" value="CALCINEURIN-LIKE PHOSPHOESTERASE DOMAIN-CONTAINING PROTEIN"/>
    <property type="match status" value="1"/>
</dbReference>
<protein>
    <submittedName>
        <fullName evidence="2">MPPD1-like protein</fullName>
    </submittedName>
</protein>
<feature type="region of interest" description="Disordered" evidence="1">
    <location>
        <begin position="360"/>
        <end position="392"/>
    </location>
</feature>